<protein>
    <submittedName>
        <fullName evidence="5">AraC family transcriptional regulator</fullName>
    </submittedName>
</protein>
<sequence length="155" mass="18200">MAPTLFQIREWLRVNLKNTLTLSQIAEHFHLNPDYLNRIFKQEFGTTIKAYLTDARLDLAKYLLLTTNQLVEEIGRTCCFPDAHYFTRVFKQRNLVTPTQYRRNYAATFYNNSQLDSGTDFHQIVQDLERLGHNSSFKNKSPKIPNFFGILGLFM</sequence>
<evidence type="ECO:0000259" key="4">
    <source>
        <dbReference type="PROSITE" id="PS01124"/>
    </source>
</evidence>
<organism evidence="5 6">
    <name type="scientific">Lapidilactobacillus achengensis</name>
    <dbReference type="NCBI Taxonomy" id="2486000"/>
    <lineage>
        <taxon>Bacteria</taxon>
        <taxon>Bacillati</taxon>
        <taxon>Bacillota</taxon>
        <taxon>Bacilli</taxon>
        <taxon>Lactobacillales</taxon>
        <taxon>Lactobacillaceae</taxon>
        <taxon>Lapidilactobacillus</taxon>
    </lineage>
</organism>
<dbReference type="PANTHER" id="PTHR43280:SF10">
    <property type="entry name" value="REGULATORY PROTEIN POCR"/>
    <property type="match status" value="1"/>
</dbReference>
<dbReference type="PANTHER" id="PTHR43280">
    <property type="entry name" value="ARAC-FAMILY TRANSCRIPTIONAL REGULATOR"/>
    <property type="match status" value="1"/>
</dbReference>
<dbReference type="SMART" id="SM00342">
    <property type="entry name" value="HTH_ARAC"/>
    <property type="match status" value="1"/>
</dbReference>
<dbReference type="EMBL" id="JBHSSM010000024">
    <property type="protein sequence ID" value="MFC6316049.1"/>
    <property type="molecule type" value="Genomic_DNA"/>
</dbReference>
<dbReference type="Gene3D" id="1.10.10.60">
    <property type="entry name" value="Homeodomain-like"/>
    <property type="match status" value="2"/>
</dbReference>
<feature type="domain" description="HTH araC/xylS-type" evidence="4">
    <location>
        <begin position="6"/>
        <end position="104"/>
    </location>
</feature>
<evidence type="ECO:0000256" key="3">
    <source>
        <dbReference type="ARBA" id="ARBA00023163"/>
    </source>
</evidence>
<evidence type="ECO:0000313" key="6">
    <source>
        <dbReference type="Proteomes" id="UP001596310"/>
    </source>
</evidence>
<dbReference type="InterPro" id="IPR009057">
    <property type="entry name" value="Homeodomain-like_sf"/>
</dbReference>
<dbReference type="SUPFAM" id="SSF46689">
    <property type="entry name" value="Homeodomain-like"/>
    <property type="match status" value="2"/>
</dbReference>
<reference evidence="6" key="1">
    <citation type="journal article" date="2019" name="Int. J. Syst. Evol. Microbiol.">
        <title>The Global Catalogue of Microorganisms (GCM) 10K type strain sequencing project: providing services to taxonomists for standard genome sequencing and annotation.</title>
        <authorList>
            <consortium name="The Broad Institute Genomics Platform"/>
            <consortium name="The Broad Institute Genome Sequencing Center for Infectious Disease"/>
            <person name="Wu L."/>
            <person name="Ma J."/>
        </authorList>
    </citation>
    <scope>NUCLEOTIDE SEQUENCE [LARGE SCALE GENOMIC DNA]</scope>
    <source>
        <strain evidence="6">CCM 8897</strain>
    </source>
</reference>
<comment type="caution">
    <text evidence="5">The sequence shown here is derived from an EMBL/GenBank/DDBJ whole genome shotgun (WGS) entry which is preliminary data.</text>
</comment>
<dbReference type="Pfam" id="PF12833">
    <property type="entry name" value="HTH_18"/>
    <property type="match status" value="1"/>
</dbReference>
<evidence type="ECO:0000256" key="1">
    <source>
        <dbReference type="ARBA" id="ARBA00023015"/>
    </source>
</evidence>
<keyword evidence="1" id="KW-0805">Transcription regulation</keyword>
<dbReference type="PROSITE" id="PS01124">
    <property type="entry name" value="HTH_ARAC_FAMILY_2"/>
    <property type="match status" value="1"/>
</dbReference>
<accession>A0ABW1UT95</accession>
<name>A0ABW1UT95_9LACO</name>
<dbReference type="RefSeq" id="WP_164511083.1">
    <property type="nucleotide sequence ID" value="NZ_JBHSSM010000024.1"/>
</dbReference>
<gene>
    <name evidence="5" type="ORF">ACFQHW_10790</name>
</gene>
<evidence type="ECO:0000256" key="2">
    <source>
        <dbReference type="ARBA" id="ARBA00023125"/>
    </source>
</evidence>
<dbReference type="Proteomes" id="UP001596310">
    <property type="component" value="Unassembled WGS sequence"/>
</dbReference>
<evidence type="ECO:0000313" key="5">
    <source>
        <dbReference type="EMBL" id="MFC6316049.1"/>
    </source>
</evidence>
<proteinExistence type="predicted"/>
<dbReference type="InterPro" id="IPR018060">
    <property type="entry name" value="HTH_AraC"/>
</dbReference>
<keyword evidence="6" id="KW-1185">Reference proteome</keyword>
<keyword evidence="3" id="KW-0804">Transcription</keyword>
<keyword evidence="2" id="KW-0238">DNA-binding</keyword>